<sequence>MDAMTSHFLLRLEYALLSIEPTVLPKVDGLPQETKAEAESLLRLFNAARSGRVAEMWQEEQMRPMAECLTRAKADLLSVCHSFGSTPLLRHALLALAVASLQHFLRANWTGPPEEAPKRDEEAHRAILAALEVDGEAVYELLACPGYLWLAAVLLGLAGSENQVGSGATVPFWRARCAFAWQLSVADASERGSGQCPHLFQDSTSPLATGFFNRQTRASLQNAAAPLLRSYKRGARPPIEGSPQVIAEEEAAEEGDALEAMLGVFDAPEDVEVANRLCWYSRLKVWPLCSQAACEAMGFSYELTGVLGTKREHQITEFAQLVVKTQTKEKLKGIEVEELDGKAPGTLSLKAVDDLTDVLETPKLSTSLSEEERQQIERQDQPREEEAAEGPLFTVNWLTFSCGLWFRCRAEHHRNKTRERAAFQLQSLVDQFMDEKPSAAHRLRMAHSCGYPARFHLQHEVATRMMRMGMVSTAHEQFKKLRMWPEAVECLIIAERNVEAEDMLKELIEKHPSPRLWCCLGDVMKDPQHYETAWELSKKRFARAQRSLGRYYFDKKQIAKSVEAFKLALDINPMYEGIWFTLGSRWL</sequence>
<dbReference type="PANTHER" id="PTHR16193:SF0">
    <property type="entry name" value="TETRATRICOPEPTIDE REPEAT PROTEIN 27"/>
    <property type="match status" value="1"/>
</dbReference>
<protein>
    <recommendedName>
        <fullName evidence="7">Tetratricopeptide repeat protein 27</fullName>
    </recommendedName>
</protein>
<evidence type="ECO:0000313" key="6">
    <source>
        <dbReference type="Proteomes" id="UP001642484"/>
    </source>
</evidence>
<evidence type="ECO:0000256" key="4">
    <source>
        <dbReference type="SAM" id="MobiDB-lite"/>
    </source>
</evidence>
<keyword evidence="1" id="KW-0677">Repeat</keyword>
<dbReference type="InterPro" id="IPR019734">
    <property type="entry name" value="TPR_rpt"/>
</dbReference>
<reference evidence="5 6" key="1">
    <citation type="submission" date="2024-02" db="EMBL/GenBank/DDBJ databases">
        <authorList>
            <person name="Chen Y."/>
            <person name="Shah S."/>
            <person name="Dougan E. K."/>
            <person name="Thang M."/>
            <person name="Chan C."/>
        </authorList>
    </citation>
    <scope>NUCLEOTIDE SEQUENCE [LARGE SCALE GENOMIC DNA]</scope>
</reference>
<accession>A0ABP0J4G9</accession>
<dbReference type="SMART" id="SM00028">
    <property type="entry name" value="TPR"/>
    <property type="match status" value="1"/>
</dbReference>
<evidence type="ECO:0000256" key="2">
    <source>
        <dbReference type="ARBA" id="ARBA00022803"/>
    </source>
</evidence>
<name>A0ABP0J4G9_9DINO</name>
<keyword evidence="6" id="KW-1185">Reference proteome</keyword>
<dbReference type="InterPro" id="IPR044244">
    <property type="entry name" value="TTC27/Emw1"/>
</dbReference>
<evidence type="ECO:0000313" key="5">
    <source>
        <dbReference type="EMBL" id="CAK9009253.1"/>
    </source>
</evidence>
<dbReference type="Gene3D" id="1.25.40.10">
    <property type="entry name" value="Tetratricopeptide repeat domain"/>
    <property type="match status" value="1"/>
</dbReference>
<dbReference type="PROSITE" id="PS50005">
    <property type="entry name" value="TPR"/>
    <property type="match status" value="1"/>
</dbReference>
<feature type="compositionally biased region" description="Basic and acidic residues" evidence="4">
    <location>
        <begin position="370"/>
        <end position="385"/>
    </location>
</feature>
<dbReference type="EMBL" id="CAXAMN010004446">
    <property type="protein sequence ID" value="CAK9009253.1"/>
    <property type="molecule type" value="Genomic_DNA"/>
</dbReference>
<dbReference type="PANTHER" id="PTHR16193">
    <property type="entry name" value="TETRATRICOPEPTIDE REPEAT PROTEIN 27"/>
    <property type="match status" value="1"/>
</dbReference>
<organism evidence="5 6">
    <name type="scientific">Durusdinium trenchii</name>
    <dbReference type="NCBI Taxonomy" id="1381693"/>
    <lineage>
        <taxon>Eukaryota</taxon>
        <taxon>Sar</taxon>
        <taxon>Alveolata</taxon>
        <taxon>Dinophyceae</taxon>
        <taxon>Suessiales</taxon>
        <taxon>Symbiodiniaceae</taxon>
        <taxon>Durusdinium</taxon>
    </lineage>
</organism>
<proteinExistence type="predicted"/>
<feature type="repeat" description="TPR" evidence="3">
    <location>
        <begin position="542"/>
        <end position="575"/>
    </location>
</feature>
<dbReference type="SUPFAM" id="SSF48452">
    <property type="entry name" value="TPR-like"/>
    <property type="match status" value="1"/>
</dbReference>
<gene>
    <name evidence="5" type="ORF">CCMP2556_LOCUS9575</name>
</gene>
<keyword evidence="2 3" id="KW-0802">TPR repeat</keyword>
<feature type="region of interest" description="Disordered" evidence="4">
    <location>
        <begin position="363"/>
        <end position="388"/>
    </location>
</feature>
<dbReference type="InterPro" id="IPR011990">
    <property type="entry name" value="TPR-like_helical_dom_sf"/>
</dbReference>
<evidence type="ECO:0000256" key="1">
    <source>
        <dbReference type="ARBA" id="ARBA00022737"/>
    </source>
</evidence>
<evidence type="ECO:0000256" key="3">
    <source>
        <dbReference type="PROSITE-ProRule" id="PRU00339"/>
    </source>
</evidence>
<evidence type="ECO:0008006" key="7">
    <source>
        <dbReference type="Google" id="ProtNLM"/>
    </source>
</evidence>
<dbReference type="Proteomes" id="UP001642484">
    <property type="component" value="Unassembled WGS sequence"/>
</dbReference>
<comment type="caution">
    <text evidence="5">The sequence shown here is derived from an EMBL/GenBank/DDBJ whole genome shotgun (WGS) entry which is preliminary data.</text>
</comment>